<dbReference type="Gene3D" id="3.10.10.10">
    <property type="entry name" value="HIV Type 1 Reverse Transcriptase, subunit A, domain 1"/>
    <property type="match status" value="1"/>
</dbReference>
<dbReference type="AlphaFoldDB" id="A0A8X6I9M1"/>
<dbReference type="EMBL" id="BMAO01001434">
    <property type="protein sequence ID" value="GFQ73290.1"/>
    <property type="molecule type" value="Genomic_DNA"/>
</dbReference>
<gene>
    <name evidence="1" type="primary">X975_12067</name>
    <name evidence="1" type="ORF">TNCT_54951</name>
</gene>
<keyword evidence="1" id="KW-0548">Nucleotidyltransferase</keyword>
<dbReference type="Proteomes" id="UP000887116">
    <property type="component" value="Unassembled WGS sequence"/>
</dbReference>
<dbReference type="OrthoDB" id="7698356at2759"/>
<dbReference type="InterPro" id="IPR043128">
    <property type="entry name" value="Rev_trsase/Diguanyl_cyclase"/>
</dbReference>
<dbReference type="PANTHER" id="PTHR37984:SF5">
    <property type="entry name" value="PROTEIN NYNRIN-LIKE"/>
    <property type="match status" value="1"/>
</dbReference>
<dbReference type="SUPFAM" id="SSF56672">
    <property type="entry name" value="DNA/RNA polymerases"/>
    <property type="match status" value="1"/>
</dbReference>
<organism evidence="1 2">
    <name type="scientific">Trichonephila clavata</name>
    <name type="common">Joro spider</name>
    <name type="synonym">Nephila clavata</name>
    <dbReference type="NCBI Taxonomy" id="2740835"/>
    <lineage>
        <taxon>Eukaryota</taxon>
        <taxon>Metazoa</taxon>
        <taxon>Ecdysozoa</taxon>
        <taxon>Arthropoda</taxon>
        <taxon>Chelicerata</taxon>
        <taxon>Arachnida</taxon>
        <taxon>Araneae</taxon>
        <taxon>Araneomorphae</taxon>
        <taxon>Entelegynae</taxon>
        <taxon>Araneoidea</taxon>
        <taxon>Nephilidae</taxon>
        <taxon>Trichonephila</taxon>
    </lineage>
</organism>
<name>A0A8X6I9M1_TRICU</name>
<dbReference type="InterPro" id="IPR050951">
    <property type="entry name" value="Retrovirus_Pol_polyprotein"/>
</dbReference>
<accession>A0A8X6I9M1</accession>
<dbReference type="GO" id="GO:0003964">
    <property type="term" value="F:RNA-directed DNA polymerase activity"/>
    <property type="evidence" value="ECO:0007669"/>
    <property type="project" value="UniProtKB-KW"/>
</dbReference>
<evidence type="ECO:0000313" key="1">
    <source>
        <dbReference type="EMBL" id="GFQ73290.1"/>
    </source>
</evidence>
<reference evidence="1" key="1">
    <citation type="submission" date="2020-07" db="EMBL/GenBank/DDBJ databases">
        <title>Multicomponent nature underlies the extraordinary mechanical properties of spider dragline silk.</title>
        <authorList>
            <person name="Kono N."/>
            <person name="Nakamura H."/>
            <person name="Mori M."/>
            <person name="Yoshida Y."/>
            <person name="Ohtoshi R."/>
            <person name="Malay A.D."/>
            <person name="Moran D.A.P."/>
            <person name="Tomita M."/>
            <person name="Numata K."/>
            <person name="Arakawa K."/>
        </authorList>
    </citation>
    <scope>NUCLEOTIDE SEQUENCE</scope>
</reference>
<keyword evidence="2" id="KW-1185">Reference proteome</keyword>
<keyword evidence="1" id="KW-0695">RNA-directed DNA polymerase</keyword>
<dbReference type="InterPro" id="IPR043502">
    <property type="entry name" value="DNA/RNA_pol_sf"/>
</dbReference>
<evidence type="ECO:0000313" key="2">
    <source>
        <dbReference type="Proteomes" id="UP000887116"/>
    </source>
</evidence>
<proteinExistence type="predicted"/>
<protein>
    <submittedName>
        <fullName evidence="1">Reverse transcriptase domain-containing protein</fullName>
    </submittedName>
</protein>
<dbReference type="PANTHER" id="PTHR37984">
    <property type="entry name" value="PROTEIN CBG26694"/>
    <property type="match status" value="1"/>
</dbReference>
<comment type="caution">
    <text evidence="1">The sequence shown here is derived from an EMBL/GenBank/DDBJ whole genome shotgun (WGS) entry which is preliminary data.</text>
</comment>
<dbReference type="Gene3D" id="3.30.70.270">
    <property type="match status" value="1"/>
</dbReference>
<keyword evidence="1" id="KW-0808">Transferase</keyword>
<sequence>MCPDEEKVTSLNSCPILSLEASRELGVIQRLNIIYKSPIESPELILKEFADVFTGTGRFKRIVKIKLKENSVPHVTVPRKGPLTIHNNVKEELKNMVEAGIISKVEETTEAVSNRVVTDSPKKLRICLDPRPLNEAIQKPHYPIPTADALVTKLQGRKVFTILDAKKMVFCSYH</sequence>